<dbReference type="PROSITE" id="PS50157">
    <property type="entry name" value="ZINC_FINGER_C2H2_2"/>
    <property type="match status" value="3"/>
</dbReference>
<protein>
    <recommendedName>
        <fullName evidence="6">C2H2-type domain-containing protein</fullName>
    </recommendedName>
</protein>
<dbReference type="SMART" id="SM00355">
    <property type="entry name" value="ZnF_C2H2"/>
    <property type="match status" value="7"/>
</dbReference>
<evidence type="ECO:0000259" key="6">
    <source>
        <dbReference type="PROSITE" id="PS50157"/>
    </source>
</evidence>
<dbReference type="EMBL" id="JADBJN010000004">
    <property type="protein sequence ID" value="KAG5666661.1"/>
    <property type="molecule type" value="Genomic_DNA"/>
</dbReference>
<feature type="domain" description="C2H2-type" evidence="6">
    <location>
        <begin position="266"/>
        <end position="293"/>
    </location>
</feature>
<name>A0A9J6BAE3_POLVA</name>
<dbReference type="OrthoDB" id="7758866at2759"/>
<dbReference type="Proteomes" id="UP001107558">
    <property type="component" value="Chromosome 4"/>
</dbReference>
<keyword evidence="1" id="KW-0479">Metal-binding</keyword>
<organism evidence="7 8">
    <name type="scientific">Polypedilum vanderplanki</name>
    <name type="common">Sleeping chironomid midge</name>
    <dbReference type="NCBI Taxonomy" id="319348"/>
    <lineage>
        <taxon>Eukaryota</taxon>
        <taxon>Metazoa</taxon>
        <taxon>Ecdysozoa</taxon>
        <taxon>Arthropoda</taxon>
        <taxon>Hexapoda</taxon>
        <taxon>Insecta</taxon>
        <taxon>Pterygota</taxon>
        <taxon>Neoptera</taxon>
        <taxon>Endopterygota</taxon>
        <taxon>Diptera</taxon>
        <taxon>Nematocera</taxon>
        <taxon>Chironomoidea</taxon>
        <taxon>Chironomidae</taxon>
        <taxon>Chironominae</taxon>
        <taxon>Polypedilum</taxon>
        <taxon>Polypedilum</taxon>
    </lineage>
</organism>
<keyword evidence="2" id="KW-0677">Repeat</keyword>
<keyword evidence="8" id="KW-1185">Reference proteome</keyword>
<dbReference type="SMART" id="SM00868">
    <property type="entry name" value="zf-AD"/>
    <property type="match status" value="1"/>
</dbReference>
<feature type="domain" description="C2H2-type" evidence="6">
    <location>
        <begin position="294"/>
        <end position="323"/>
    </location>
</feature>
<keyword evidence="4" id="KW-0862">Zinc</keyword>
<dbReference type="GO" id="GO:0008270">
    <property type="term" value="F:zinc ion binding"/>
    <property type="evidence" value="ECO:0007669"/>
    <property type="project" value="UniProtKB-KW"/>
</dbReference>
<dbReference type="Pfam" id="PF00096">
    <property type="entry name" value="zf-C2H2"/>
    <property type="match status" value="2"/>
</dbReference>
<feature type="domain" description="C2H2-type" evidence="6">
    <location>
        <begin position="150"/>
        <end position="177"/>
    </location>
</feature>
<dbReference type="GO" id="GO:0005634">
    <property type="term" value="C:nucleus"/>
    <property type="evidence" value="ECO:0007669"/>
    <property type="project" value="InterPro"/>
</dbReference>
<dbReference type="InterPro" id="IPR036236">
    <property type="entry name" value="Znf_C2H2_sf"/>
</dbReference>
<dbReference type="PROSITE" id="PS00028">
    <property type="entry name" value="ZINC_FINGER_C2H2_1"/>
    <property type="match status" value="4"/>
</dbReference>
<dbReference type="PANTHER" id="PTHR24379">
    <property type="entry name" value="KRAB AND ZINC FINGER DOMAIN-CONTAINING"/>
    <property type="match status" value="1"/>
</dbReference>
<dbReference type="Gene3D" id="3.30.160.60">
    <property type="entry name" value="Classic Zinc Finger"/>
    <property type="match status" value="3"/>
</dbReference>
<sequence length="371" mass="43867">MASDFNQWCRLCSAIETELVTDVNQLLFIENTFSVPILEIMICSTCKTKIIAILDLIETSHYINQMYLDLQTFENEDLSSEMLNEIRSNYGLESISTDSYFDDSGMSFCSINGSIFEMNNKIQEKSKNAAENLSNESFELKNLKKQKKLFICKFCGKIFNYKSVLNYHESIHENALDLRQKFTCDFDGSKFTTKGKLLQHMREKHLKNSEFICFCGKIFYSKIRLKDHLKDIHGNLNFKCNFCDFSTTTEQKLKIHYKTKHKNKNFICEICFKNFKCEKYLKSHKITHEERKNYQCNVENCSKKFKRLRELKAHWNLHTKSKLYNCEFCPLTFTDSANRNKHAIKIHPTNVNHMIATYGSKWRKNKEKIFY</sequence>
<evidence type="ECO:0000313" key="8">
    <source>
        <dbReference type="Proteomes" id="UP001107558"/>
    </source>
</evidence>
<evidence type="ECO:0000256" key="5">
    <source>
        <dbReference type="PROSITE-ProRule" id="PRU00042"/>
    </source>
</evidence>
<evidence type="ECO:0000256" key="2">
    <source>
        <dbReference type="ARBA" id="ARBA00022737"/>
    </source>
</evidence>
<gene>
    <name evidence="7" type="ORF">PVAND_014676</name>
</gene>
<proteinExistence type="predicted"/>
<evidence type="ECO:0000256" key="3">
    <source>
        <dbReference type="ARBA" id="ARBA00022771"/>
    </source>
</evidence>
<dbReference type="InterPro" id="IPR012934">
    <property type="entry name" value="Znf_AD"/>
</dbReference>
<evidence type="ECO:0000313" key="7">
    <source>
        <dbReference type="EMBL" id="KAG5666661.1"/>
    </source>
</evidence>
<evidence type="ECO:0000256" key="4">
    <source>
        <dbReference type="ARBA" id="ARBA00022833"/>
    </source>
</evidence>
<dbReference type="AlphaFoldDB" id="A0A9J6BAE3"/>
<keyword evidence="3 5" id="KW-0863">Zinc-finger</keyword>
<dbReference type="InterPro" id="IPR013087">
    <property type="entry name" value="Znf_C2H2_type"/>
</dbReference>
<evidence type="ECO:0000256" key="1">
    <source>
        <dbReference type="ARBA" id="ARBA00022723"/>
    </source>
</evidence>
<comment type="caution">
    <text evidence="7">The sequence shown here is derived from an EMBL/GenBank/DDBJ whole genome shotgun (WGS) entry which is preliminary data.</text>
</comment>
<dbReference type="SUPFAM" id="SSF57667">
    <property type="entry name" value="beta-beta-alpha zinc fingers"/>
    <property type="match status" value="4"/>
</dbReference>
<accession>A0A9J6BAE3</accession>
<dbReference type="PANTHER" id="PTHR24379:SF121">
    <property type="entry name" value="C2H2-TYPE DOMAIN-CONTAINING PROTEIN"/>
    <property type="match status" value="1"/>
</dbReference>
<reference evidence="7" key="1">
    <citation type="submission" date="2021-03" db="EMBL/GenBank/DDBJ databases">
        <title>Chromosome level genome of the anhydrobiotic midge Polypedilum vanderplanki.</title>
        <authorList>
            <person name="Yoshida Y."/>
            <person name="Kikawada T."/>
            <person name="Gusev O."/>
        </authorList>
    </citation>
    <scope>NUCLEOTIDE SEQUENCE</scope>
    <source>
        <strain evidence="7">NIAS01</strain>
        <tissue evidence="7">Whole body or cell culture</tissue>
    </source>
</reference>